<name>A0A2P2KI12_RHIMU</name>
<evidence type="ECO:0000313" key="2">
    <source>
        <dbReference type="EMBL" id="MBX05357.1"/>
    </source>
</evidence>
<reference evidence="2" key="1">
    <citation type="submission" date="2018-02" db="EMBL/GenBank/DDBJ databases">
        <title>Rhizophora mucronata_Transcriptome.</title>
        <authorList>
            <person name="Meera S.P."/>
            <person name="Sreeshan A."/>
            <person name="Augustine A."/>
        </authorList>
    </citation>
    <scope>NUCLEOTIDE SEQUENCE</scope>
    <source>
        <tissue evidence="2">Leaf</tissue>
    </source>
</reference>
<organism evidence="2">
    <name type="scientific">Rhizophora mucronata</name>
    <name type="common">Asiatic mangrove</name>
    <dbReference type="NCBI Taxonomy" id="61149"/>
    <lineage>
        <taxon>Eukaryota</taxon>
        <taxon>Viridiplantae</taxon>
        <taxon>Streptophyta</taxon>
        <taxon>Embryophyta</taxon>
        <taxon>Tracheophyta</taxon>
        <taxon>Spermatophyta</taxon>
        <taxon>Magnoliopsida</taxon>
        <taxon>eudicotyledons</taxon>
        <taxon>Gunneridae</taxon>
        <taxon>Pentapetalae</taxon>
        <taxon>rosids</taxon>
        <taxon>fabids</taxon>
        <taxon>Malpighiales</taxon>
        <taxon>Rhizophoraceae</taxon>
        <taxon>Rhizophora</taxon>
    </lineage>
</organism>
<proteinExistence type="predicted"/>
<evidence type="ECO:0000256" key="1">
    <source>
        <dbReference type="SAM" id="Phobius"/>
    </source>
</evidence>
<keyword evidence="1" id="KW-0812">Transmembrane</keyword>
<keyword evidence="1" id="KW-0472">Membrane</keyword>
<keyword evidence="1" id="KW-1133">Transmembrane helix</keyword>
<accession>A0A2P2KI12</accession>
<dbReference type="AlphaFoldDB" id="A0A2P2KI12"/>
<dbReference type="EMBL" id="GGEC01024873">
    <property type="protein sequence ID" value="MBX05357.1"/>
    <property type="molecule type" value="Transcribed_RNA"/>
</dbReference>
<protein>
    <submittedName>
        <fullName evidence="2">Protein GLE1</fullName>
    </submittedName>
</protein>
<feature type="transmembrane region" description="Helical" evidence="1">
    <location>
        <begin position="6"/>
        <end position="27"/>
    </location>
</feature>
<sequence>MIPLDSSYVFIKCFCNLALILSVKFSFHFSPCFSVLLNLGNCRGRLFIFTK</sequence>